<dbReference type="InterPro" id="IPR006175">
    <property type="entry name" value="YjgF/YER057c/UK114"/>
</dbReference>
<dbReference type="AlphaFoldDB" id="A0A1I8QD27"/>
<comment type="similarity">
    <text evidence="1">Belongs to the RutC family.</text>
</comment>
<organism evidence="2 3">
    <name type="scientific">Stomoxys calcitrans</name>
    <name type="common">Stable fly</name>
    <name type="synonym">Conops calcitrans</name>
    <dbReference type="NCBI Taxonomy" id="35570"/>
    <lineage>
        <taxon>Eukaryota</taxon>
        <taxon>Metazoa</taxon>
        <taxon>Ecdysozoa</taxon>
        <taxon>Arthropoda</taxon>
        <taxon>Hexapoda</taxon>
        <taxon>Insecta</taxon>
        <taxon>Pterygota</taxon>
        <taxon>Neoptera</taxon>
        <taxon>Endopterygota</taxon>
        <taxon>Diptera</taxon>
        <taxon>Brachycera</taxon>
        <taxon>Muscomorpha</taxon>
        <taxon>Muscoidea</taxon>
        <taxon>Muscidae</taxon>
        <taxon>Stomoxys</taxon>
    </lineage>
</organism>
<gene>
    <name evidence="2" type="primary">106089488</name>
</gene>
<dbReference type="Gene3D" id="3.30.1330.40">
    <property type="entry name" value="RutC-like"/>
    <property type="match status" value="1"/>
</dbReference>
<dbReference type="GO" id="GO:0005829">
    <property type="term" value="C:cytosol"/>
    <property type="evidence" value="ECO:0007669"/>
    <property type="project" value="TreeGrafter"/>
</dbReference>
<evidence type="ECO:0008006" key="4">
    <source>
        <dbReference type="Google" id="ProtNLM"/>
    </source>
</evidence>
<proteinExistence type="inferred from homology"/>
<dbReference type="PANTHER" id="PTHR11803">
    <property type="entry name" value="2-IMINOBUTANOATE/2-IMINOPROPANOATE DEAMINASE RIDA"/>
    <property type="match status" value="1"/>
</dbReference>
<dbReference type="InterPro" id="IPR006056">
    <property type="entry name" value="RidA"/>
</dbReference>
<evidence type="ECO:0000313" key="3">
    <source>
        <dbReference type="Proteomes" id="UP000095300"/>
    </source>
</evidence>
<dbReference type="GO" id="GO:0019239">
    <property type="term" value="F:deaminase activity"/>
    <property type="evidence" value="ECO:0007669"/>
    <property type="project" value="TreeGrafter"/>
</dbReference>
<dbReference type="NCBIfam" id="TIGR00004">
    <property type="entry name" value="Rid family detoxifying hydrolase"/>
    <property type="match status" value="1"/>
</dbReference>
<dbReference type="PANTHER" id="PTHR11803:SF39">
    <property type="entry name" value="2-IMINOBUTANOATE_2-IMINOPROPANOATE DEAMINASE"/>
    <property type="match status" value="1"/>
</dbReference>
<evidence type="ECO:0000256" key="1">
    <source>
        <dbReference type="ARBA" id="ARBA00010552"/>
    </source>
</evidence>
<evidence type="ECO:0000313" key="2">
    <source>
        <dbReference type="EnsemblMetazoa" id="SCAU016037-PA"/>
    </source>
</evidence>
<dbReference type="GO" id="GO:0005739">
    <property type="term" value="C:mitochondrion"/>
    <property type="evidence" value="ECO:0007669"/>
    <property type="project" value="TreeGrafter"/>
</dbReference>
<dbReference type="FunFam" id="3.30.1330.40:FF:000001">
    <property type="entry name" value="L-PSP family endoribonuclease"/>
    <property type="match status" value="1"/>
</dbReference>
<dbReference type="Proteomes" id="UP000095300">
    <property type="component" value="Unassembled WGS sequence"/>
</dbReference>
<dbReference type="InterPro" id="IPR019897">
    <property type="entry name" value="RidA_CS"/>
</dbReference>
<keyword evidence="3" id="KW-1185">Reference proteome</keyword>
<dbReference type="PROSITE" id="PS01094">
    <property type="entry name" value="UPF0076"/>
    <property type="match status" value="1"/>
</dbReference>
<dbReference type="EnsemblMetazoa" id="SCAU016037-RA">
    <property type="protein sequence ID" value="SCAU016037-PA"/>
    <property type="gene ID" value="SCAU016037"/>
</dbReference>
<name>A0A1I8QD27_STOCA</name>
<dbReference type="OrthoDB" id="309640at2759"/>
<dbReference type="SUPFAM" id="SSF55298">
    <property type="entry name" value="YjgF-like"/>
    <property type="match status" value="1"/>
</dbReference>
<dbReference type="VEuPathDB" id="VectorBase:SCAU016037"/>
<dbReference type="STRING" id="35570.A0A1I8QD27"/>
<sequence length="139" mass="14843">MTTLIRKLISTSNAAKPVAPYNQAVVADRTVYVSGCLGLDKNTMQLVPGGAAEQADMALKNLQAVLVAADSGVDKVIKNTIFLKDLNDFGAVNEVYKKVFTKEFPARSCFQVAHLPMNALVEIESIAMTGPIKTVTAAD</sequence>
<reference evidence="2" key="1">
    <citation type="submission" date="2020-05" db="UniProtKB">
        <authorList>
            <consortium name="EnsemblMetazoa"/>
        </authorList>
    </citation>
    <scope>IDENTIFICATION</scope>
    <source>
        <strain evidence="2">USDA</strain>
    </source>
</reference>
<accession>A0A1I8QD27</accession>
<protein>
    <recommendedName>
        <fullName evidence="4">Translation initiation inhibitor</fullName>
    </recommendedName>
</protein>
<dbReference type="InterPro" id="IPR035959">
    <property type="entry name" value="RutC-like_sf"/>
</dbReference>
<dbReference type="CDD" id="cd00448">
    <property type="entry name" value="YjgF_YER057c_UK114_family"/>
    <property type="match status" value="1"/>
</dbReference>
<dbReference type="Pfam" id="PF01042">
    <property type="entry name" value="Ribonuc_L-PSP"/>
    <property type="match status" value="1"/>
</dbReference>